<feature type="chain" id="PRO_5045994776" evidence="1">
    <location>
        <begin position="21"/>
        <end position="452"/>
    </location>
</feature>
<feature type="signal peptide" evidence="1">
    <location>
        <begin position="1"/>
        <end position="20"/>
    </location>
</feature>
<evidence type="ECO:0000256" key="1">
    <source>
        <dbReference type="SAM" id="SignalP"/>
    </source>
</evidence>
<name>A0ABS9J584_9FLAO</name>
<accession>A0ABS9J584</accession>
<dbReference type="RefSeq" id="WP_236959511.1">
    <property type="nucleotide sequence ID" value="NZ_JAETXX010000008.1"/>
</dbReference>
<evidence type="ECO:0000313" key="2">
    <source>
        <dbReference type="EMBL" id="MCF8715545.1"/>
    </source>
</evidence>
<keyword evidence="1" id="KW-0732">Signal</keyword>
<gene>
    <name evidence="2" type="ORF">JM658_11985</name>
</gene>
<dbReference type="Proteomes" id="UP000829517">
    <property type="component" value="Unassembled WGS sequence"/>
</dbReference>
<organism evidence="2 3">
    <name type="scientific">Joostella atrarenae</name>
    <dbReference type="NCBI Taxonomy" id="679257"/>
    <lineage>
        <taxon>Bacteria</taxon>
        <taxon>Pseudomonadati</taxon>
        <taxon>Bacteroidota</taxon>
        <taxon>Flavobacteriia</taxon>
        <taxon>Flavobacteriales</taxon>
        <taxon>Flavobacteriaceae</taxon>
        <taxon>Joostella</taxon>
    </lineage>
</organism>
<reference evidence="2 3" key="1">
    <citation type="submission" date="2021-01" db="EMBL/GenBank/DDBJ databases">
        <title>Genome sequencing of Joostella atrarenae M1-2 (= KCTC 23194).</title>
        <authorList>
            <person name="Zakaria M.R."/>
            <person name="Lam M.Q."/>
            <person name="Chong C.S."/>
        </authorList>
    </citation>
    <scope>NUCLEOTIDE SEQUENCE [LARGE SCALE GENOMIC DNA]</scope>
    <source>
        <strain evidence="2 3">M1-2</strain>
    </source>
</reference>
<protein>
    <submittedName>
        <fullName evidence="2">Uncharacterized protein</fullName>
    </submittedName>
</protein>
<proteinExistence type="predicted"/>
<comment type="caution">
    <text evidence="2">The sequence shown here is derived from an EMBL/GenBank/DDBJ whole genome shotgun (WGS) entry which is preliminary data.</text>
</comment>
<dbReference type="EMBL" id="JAETXX010000008">
    <property type="protein sequence ID" value="MCF8715545.1"/>
    <property type="molecule type" value="Genomic_DNA"/>
</dbReference>
<evidence type="ECO:0000313" key="3">
    <source>
        <dbReference type="Proteomes" id="UP000829517"/>
    </source>
</evidence>
<keyword evidence="3" id="KW-1185">Reference proteome</keyword>
<sequence length="452" mass="52583">MNVFYKILAIVMAFSSVSYAQDFTITAPKSPKDDWCDFSYNGNFYTIESGASNTTYKTKIVTYDQDFNVISELPSDRKLRSNELSLVSDKGTAFAFSMYDNENRLGVLNKGGFHKLKSKDSFVQFITNQKVIIARMEENILGTDIGWKIEVTDMSTEEIEKFEMEAPTFRGEKLYGAWLMDYKEDRFKIAYINKSSEEKNFRNYIAVEYDFKGKIIDQQSIEVFLKDSKFSFLNDHPGAYDTYGSVNSSMVTAVNSPLANGVLYYDRYDDAYYAFGGYERKRDVSGIYVHKYDTSGKLVWKQQYPLDDFKLKYLNSYNRILNFDIGPTSIGMNLYTRKGKDYCGFYLVDKENGGLIGSKILDHYELYKWSHKYNTIFAPFESKDTPFKDLVFNRFVVYGMLEDPSFAEFVEQMQEDYLLKAYWNVEGLNVLYTKKKKSPEIYFKSFKNSKSL</sequence>